<comment type="caution">
    <text evidence="2">The sequence shown here is derived from an EMBL/GenBank/DDBJ whole genome shotgun (WGS) entry which is preliminary data.</text>
</comment>
<gene>
    <name evidence="2" type="ORF">F1188_18275</name>
</gene>
<feature type="region of interest" description="Disordered" evidence="1">
    <location>
        <begin position="126"/>
        <end position="199"/>
    </location>
</feature>
<name>A0A5M6I8C9_9PROT</name>
<feature type="compositionally biased region" description="Basic and acidic residues" evidence="1">
    <location>
        <begin position="132"/>
        <end position="148"/>
    </location>
</feature>
<keyword evidence="3" id="KW-1185">Reference proteome</keyword>
<sequence>MTGFLALSRSYLDHPVVGLHTPEWFAAWVWMLAEAAWAPRQVRVGRQRVTLEPGQFSHSVRFMAQAVGWTPSRMADFLARLEDAGLIARAPVQPPAENRTDARTGGRTEQRVITILDDTLFPDGVGAVRTEAQTEDRTGIRQSPDKQRTIQQDSSPPPSARGREDDPPDPIPNSVADSSAEAAPTFALEPPPGPGPVDRMAEAWNGMARDVGLPLVRSVTPKRRAAAERWLRDFGGGSVGGGGGLSAWALLLDRIRASPVLTGQTGRMRADVDFALDPHTTTRILEGSYDAITPGPHGGGGPRLVARDGTPVGRGRGGSPRAPRDDIDARIARLLEHGNDAAAGGAGGVAGQRPVAGDGDGGGG</sequence>
<protein>
    <submittedName>
        <fullName evidence="2">Uncharacterized protein</fullName>
    </submittedName>
</protein>
<feature type="region of interest" description="Disordered" evidence="1">
    <location>
        <begin position="89"/>
        <end position="110"/>
    </location>
</feature>
<feature type="region of interest" description="Disordered" evidence="1">
    <location>
        <begin position="340"/>
        <end position="364"/>
    </location>
</feature>
<evidence type="ECO:0000256" key="1">
    <source>
        <dbReference type="SAM" id="MobiDB-lite"/>
    </source>
</evidence>
<dbReference type="OrthoDB" id="7876586at2"/>
<reference evidence="2 3" key="1">
    <citation type="submission" date="2019-09" db="EMBL/GenBank/DDBJ databases">
        <title>Genome sequence of Roseospira marina, one of the more divergent members of the non-sulfur purple photosynthetic bacterial family, the Rhodospirillaceae.</title>
        <authorList>
            <person name="Meyer T."/>
            <person name="Kyndt J."/>
        </authorList>
    </citation>
    <scope>NUCLEOTIDE SEQUENCE [LARGE SCALE GENOMIC DNA]</scope>
    <source>
        <strain evidence="2 3">DSM 15113</strain>
    </source>
</reference>
<dbReference type="RefSeq" id="WP_150063891.1">
    <property type="nucleotide sequence ID" value="NZ_JACHII010000026.1"/>
</dbReference>
<dbReference type="AlphaFoldDB" id="A0A5M6I8C9"/>
<feature type="region of interest" description="Disordered" evidence="1">
    <location>
        <begin position="288"/>
        <end position="328"/>
    </location>
</feature>
<organism evidence="2 3">
    <name type="scientific">Roseospira marina</name>
    <dbReference type="NCBI Taxonomy" id="140057"/>
    <lineage>
        <taxon>Bacteria</taxon>
        <taxon>Pseudomonadati</taxon>
        <taxon>Pseudomonadota</taxon>
        <taxon>Alphaproteobacteria</taxon>
        <taxon>Rhodospirillales</taxon>
        <taxon>Rhodospirillaceae</taxon>
        <taxon>Roseospira</taxon>
    </lineage>
</organism>
<dbReference type="Proteomes" id="UP000324065">
    <property type="component" value="Unassembled WGS sequence"/>
</dbReference>
<feature type="compositionally biased region" description="Basic and acidic residues" evidence="1">
    <location>
        <begin position="98"/>
        <end position="110"/>
    </location>
</feature>
<evidence type="ECO:0000313" key="3">
    <source>
        <dbReference type="Proteomes" id="UP000324065"/>
    </source>
</evidence>
<proteinExistence type="predicted"/>
<accession>A0A5M6I8C9</accession>
<dbReference type="EMBL" id="VWPJ01000026">
    <property type="protein sequence ID" value="KAA5603968.1"/>
    <property type="molecule type" value="Genomic_DNA"/>
</dbReference>
<evidence type="ECO:0000313" key="2">
    <source>
        <dbReference type="EMBL" id="KAA5603968.1"/>
    </source>
</evidence>